<sequence length="156" mass="17431">MAMNCATVKEWMPHYIDGQLPPEAQQTIRLHAESCPDCAQWLEEARGLAALWNEMEAGLDSLGQEAIQPMDFPDLTADVMAKIDRMENGRRERVIKATMSRRRTAPGTSWMHYGVAVGLTFLLLQFGVFEHLAYGITEINGQMSTSVSAWFGPQGK</sequence>
<dbReference type="Proteomes" id="UP000596857">
    <property type="component" value="Unassembled WGS sequence"/>
</dbReference>
<protein>
    <recommendedName>
        <fullName evidence="2">Anti-sigma-W factor RsiW</fullName>
    </recommendedName>
</protein>
<dbReference type="InterPro" id="IPR027383">
    <property type="entry name" value="Znf_put"/>
</dbReference>
<keyword evidence="3" id="KW-0472">Membrane</keyword>
<keyword evidence="3" id="KW-0812">Transmembrane</keyword>
<dbReference type="Pfam" id="PF13490">
    <property type="entry name" value="zf-HC2"/>
    <property type="match status" value="1"/>
</dbReference>
<keyword evidence="3" id="KW-1133">Transmembrane helix</keyword>
<accession>A0ABX1YFH4</accession>
<dbReference type="EMBL" id="WHOB01000028">
    <property type="protein sequence ID" value="NOU79541.1"/>
    <property type="molecule type" value="Genomic_DNA"/>
</dbReference>
<dbReference type="InterPro" id="IPR041916">
    <property type="entry name" value="Anti_sigma_zinc_sf"/>
</dbReference>
<evidence type="ECO:0000256" key="2">
    <source>
        <dbReference type="ARBA" id="ARBA00024438"/>
    </source>
</evidence>
<proteinExistence type="inferred from homology"/>
<dbReference type="Gene3D" id="1.10.10.1320">
    <property type="entry name" value="Anti-sigma factor, zinc-finger domain"/>
    <property type="match status" value="1"/>
</dbReference>
<comment type="similarity">
    <text evidence="1">Belongs to the zinc-associated anti-sigma factor (ZAS) superfamily. Anti-sigma-W factor family.</text>
</comment>
<evidence type="ECO:0000313" key="6">
    <source>
        <dbReference type="Proteomes" id="UP000596857"/>
    </source>
</evidence>
<evidence type="ECO:0000256" key="3">
    <source>
        <dbReference type="SAM" id="Phobius"/>
    </source>
</evidence>
<evidence type="ECO:0000259" key="4">
    <source>
        <dbReference type="Pfam" id="PF13490"/>
    </source>
</evidence>
<organism evidence="5 6">
    <name type="scientific">Paenibacillus phytohabitans</name>
    <dbReference type="NCBI Taxonomy" id="2654978"/>
    <lineage>
        <taxon>Bacteria</taxon>
        <taxon>Bacillati</taxon>
        <taxon>Bacillota</taxon>
        <taxon>Bacilli</taxon>
        <taxon>Bacillales</taxon>
        <taxon>Paenibacillaceae</taxon>
        <taxon>Paenibacillus</taxon>
    </lineage>
</organism>
<name>A0ABX1YFH4_9BACL</name>
<comment type="caution">
    <text evidence="5">The sequence shown here is derived from an EMBL/GenBank/DDBJ whole genome shotgun (WGS) entry which is preliminary data.</text>
</comment>
<feature type="transmembrane region" description="Helical" evidence="3">
    <location>
        <begin position="110"/>
        <end position="129"/>
    </location>
</feature>
<feature type="domain" description="Putative zinc-finger" evidence="4">
    <location>
        <begin position="5"/>
        <end position="39"/>
    </location>
</feature>
<evidence type="ECO:0000256" key="1">
    <source>
        <dbReference type="ARBA" id="ARBA00024353"/>
    </source>
</evidence>
<keyword evidence="6" id="KW-1185">Reference proteome</keyword>
<gene>
    <name evidence="5" type="ORF">GC101_11710</name>
</gene>
<evidence type="ECO:0000313" key="5">
    <source>
        <dbReference type="EMBL" id="NOU79541.1"/>
    </source>
</evidence>
<reference evidence="5 6" key="1">
    <citation type="submission" date="2019-10" db="EMBL/GenBank/DDBJ databases">
        <title>Description of Paenibacillus terricola sp. nov.</title>
        <authorList>
            <person name="Carlier A."/>
            <person name="Qi S."/>
        </authorList>
    </citation>
    <scope>NUCLEOTIDE SEQUENCE [LARGE SCALE GENOMIC DNA]</scope>
    <source>
        <strain evidence="5 6">LMG 31459</strain>
    </source>
</reference>